<comment type="similarity">
    <text evidence="2 4">Belongs to the Mediator complex subunit 20 family.</text>
</comment>
<dbReference type="OrthoDB" id="10330049at2759"/>
<comment type="subcellular location">
    <subcellularLocation>
        <location evidence="1 4">Nucleus</location>
    </subcellularLocation>
</comment>
<organism evidence="5 6">
    <name type="scientific">Galdieria sulphuraria</name>
    <name type="common">Red alga</name>
    <dbReference type="NCBI Taxonomy" id="130081"/>
    <lineage>
        <taxon>Eukaryota</taxon>
        <taxon>Rhodophyta</taxon>
        <taxon>Bangiophyceae</taxon>
        <taxon>Galdieriales</taxon>
        <taxon>Galdieriaceae</taxon>
        <taxon>Galdieria</taxon>
    </lineage>
</organism>
<dbReference type="Gramene" id="EME26269">
    <property type="protein sequence ID" value="EME26269"/>
    <property type="gene ID" value="Gasu_60940"/>
</dbReference>
<keyword evidence="6" id="KW-1185">Reference proteome</keyword>
<dbReference type="AlphaFoldDB" id="M2XS75"/>
<dbReference type="GO" id="GO:0006357">
    <property type="term" value="P:regulation of transcription by RNA polymerase II"/>
    <property type="evidence" value="ECO:0007669"/>
    <property type="project" value="InterPro"/>
</dbReference>
<proteinExistence type="inferred from homology"/>
<comment type="subunit">
    <text evidence="4">Component of the Mediator complex.</text>
</comment>
<keyword evidence="4" id="KW-0805">Transcription regulation</keyword>
<comment type="function">
    <text evidence="4">Component of the Mediator complex, a coactivator involved in the regulated transcription of nearly all RNA polymerase II-dependent genes. Mediator functions as a bridge to convey information from gene-specific regulatory proteins to the basal RNA polymerase II transcription machinery. Mediator is recruited to promoters by direct interactions with regulatory proteins and serves as a scaffold for the assembly of a functional preinitiation complex with RNA polymerase II and the general transcription factors.</text>
</comment>
<dbReference type="PANTHER" id="PTHR12465:SF0">
    <property type="entry name" value="MEDIATOR OF RNA POLYMERASE II TRANSCRIPTION SUBUNIT 20"/>
    <property type="match status" value="1"/>
</dbReference>
<dbReference type="PANTHER" id="PTHR12465">
    <property type="entry name" value="UBIQUITIN SPECIFIC PROTEASE HOMOLOG 49"/>
    <property type="match status" value="1"/>
</dbReference>
<evidence type="ECO:0000256" key="1">
    <source>
        <dbReference type="ARBA" id="ARBA00004123"/>
    </source>
</evidence>
<evidence type="ECO:0000313" key="5">
    <source>
        <dbReference type="EMBL" id="EME26269.1"/>
    </source>
</evidence>
<dbReference type="GO" id="GO:0003713">
    <property type="term" value="F:transcription coactivator activity"/>
    <property type="evidence" value="ECO:0007669"/>
    <property type="project" value="TreeGrafter"/>
</dbReference>
<evidence type="ECO:0000256" key="4">
    <source>
        <dbReference type="RuleBase" id="RU364152"/>
    </source>
</evidence>
<keyword evidence="3 4" id="KW-0539">Nucleus</keyword>
<keyword evidence="4" id="KW-0804">Transcription</keyword>
<dbReference type="InterPro" id="IPR013921">
    <property type="entry name" value="Mediator_Med20"/>
</dbReference>
<dbReference type="GO" id="GO:0016592">
    <property type="term" value="C:mediator complex"/>
    <property type="evidence" value="ECO:0007669"/>
    <property type="project" value="InterPro"/>
</dbReference>
<gene>
    <name evidence="4" type="primary">MED20</name>
    <name evidence="5" type="ORF">Gasu_60940</name>
</gene>
<evidence type="ECO:0000256" key="2">
    <source>
        <dbReference type="ARBA" id="ARBA00010743"/>
    </source>
</evidence>
<dbReference type="GeneID" id="17085252"/>
<keyword evidence="4" id="KW-0010">Activator</keyword>
<accession>M2XS75</accession>
<dbReference type="Proteomes" id="UP000030680">
    <property type="component" value="Unassembled WGS sequence"/>
</dbReference>
<evidence type="ECO:0000313" key="6">
    <source>
        <dbReference type="Proteomes" id="UP000030680"/>
    </source>
</evidence>
<dbReference type="KEGG" id="gsl:Gasu_60940"/>
<protein>
    <recommendedName>
        <fullName evidence="4">Mediator of RNA polymerase II transcription subunit 20</fullName>
    </recommendedName>
    <alternativeName>
        <fullName evidence="4">Mediator complex subunit 20</fullName>
    </alternativeName>
</protein>
<dbReference type="RefSeq" id="XP_005702789.1">
    <property type="nucleotide sequence ID" value="XM_005702732.1"/>
</dbReference>
<sequence length="238" mass="27394">MENTDSLNKNLFYFLGDKIPPTQVEARLKERLECLNASKQNSWSVELETWFNRDTKTWQYILKSLSDSKGGVLLAFRDDSVSNEKYRLFKADSQASQLMEKLQTVQTKSTVSLKGAEYSFGDFIVRLGSVFERKIPSFVVVQILYAPFRETLVPQNVFQEVMHSLCRTIFETPSSSHQGSEVPPQDEKTQTLKKEETFEGSKEARHYSQFHDLVQGRNSEISETAFQFLYLLSLSSRS</sequence>
<dbReference type="Pfam" id="PF08612">
    <property type="entry name" value="Med20"/>
    <property type="match status" value="1"/>
</dbReference>
<evidence type="ECO:0000256" key="3">
    <source>
        <dbReference type="ARBA" id="ARBA00023242"/>
    </source>
</evidence>
<reference evidence="6" key="1">
    <citation type="journal article" date="2013" name="Science">
        <title>Gene transfer from bacteria and archaea facilitated evolution of an extremophilic eukaryote.</title>
        <authorList>
            <person name="Schonknecht G."/>
            <person name="Chen W.H."/>
            <person name="Ternes C.M."/>
            <person name="Barbier G.G."/>
            <person name="Shrestha R.P."/>
            <person name="Stanke M."/>
            <person name="Brautigam A."/>
            <person name="Baker B.J."/>
            <person name="Banfield J.F."/>
            <person name="Garavito R.M."/>
            <person name="Carr K."/>
            <person name="Wilkerson C."/>
            <person name="Rensing S.A."/>
            <person name="Gagneul D."/>
            <person name="Dickenson N.E."/>
            <person name="Oesterhelt C."/>
            <person name="Lercher M.J."/>
            <person name="Weber A.P."/>
        </authorList>
    </citation>
    <scope>NUCLEOTIDE SEQUENCE [LARGE SCALE GENOMIC DNA]</scope>
    <source>
        <strain evidence="6">074W</strain>
    </source>
</reference>
<dbReference type="EMBL" id="KB454557">
    <property type="protein sequence ID" value="EME26269.1"/>
    <property type="molecule type" value="Genomic_DNA"/>
</dbReference>
<name>M2XS75_GALSU</name>